<evidence type="ECO:0000313" key="3">
    <source>
        <dbReference type="EMBL" id="MCL2913133.1"/>
    </source>
</evidence>
<dbReference type="EMBL" id="JAKIKT010000001">
    <property type="protein sequence ID" value="MCL2913133.1"/>
    <property type="molecule type" value="Genomic_DNA"/>
</dbReference>
<keyword evidence="3" id="KW-0282">Flagellum</keyword>
<evidence type="ECO:0000256" key="1">
    <source>
        <dbReference type="SAM" id="MobiDB-lite"/>
    </source>
</evidence>
<dbReference type="CDD" id="cd17470">
    <property type="entry name" value="T3SS_Flik_C"/>
    <property type="match status" value="1"/>
</dbReference>
<dbReference type="RefSeq" id="WP_249247916.1">
    <property type="nucleotide sequence ID" value="NZ_JAKIKT010000001.1"/>
</dbReference>
<feature type="compositionally biased region" description="Low complexity" evidence="1">
    <location>
        <begin position="496"/>
        <end position="506"/>
    </location>
</feature>
<gene>
    <name evidence="3" type="ORF">L2725_04955</name>
</gene>
<feature type="region of interest" description="Disordered" evidence="1">
    <location>
        <begin position="491"/>
        <end position="551"/>
    </location>
</feature>
<dbReference type="InterPro" id="IPR052563">
    <property type="entry name" value="FliK"/>
</dbReference>
<protein>
    <submittedName>
        <fullName evidence="3">Flagellar hook-length control protein FliK</fullName>
    </submittedName>
</protein>
<dbReference type="InterPro" id="IPR038610">
    <property type="entry name" value="FliK-like_C_sf"/>
</dbReference>
<sequence length="551" mass="58805">MQQVSSILLGGNKAPSGSNKESQAEGFSEMFSEIQKQYQDAETHEAAKTQKGSVTLDGAEEVSTVDESMLAQQGVSDEETRAEESDEELKLAAEEQVESGLTGSEDTEGDAIPAAVDLLFAQIGLAQNWQTKPEGGVELPPEGEIIVHLQSNPGKVEGLEQLMTLLGSDEVDPAEIEKLLTQQPELKSLIGALLSSDPETKAKVDAVSALNKEGELDLQALSKLTDIPVTSLAKMDKAELQALISKLDMLPPKIQQQLTALIENNVQPIKAENSVGKGGELQISGREAQTLNTAAQTAESIKSVTGLNAATSVAVSSQAVPSANSKELSKHNPDIKLLTPELVGKGEKVSLSDAAVQLQRAELTLTGGDVEDAAERVNQLTQNQGATTQTHRSEVPQFQLSVRQGQEAQVQQQNMVQKFAPLMQQQLVNMVSKGIGQAEIRLDPPELGQMMVRIQVNGDQTQVQFQAMQQQTRDMLEQAIPRLREMLQSQGMELADSQVSSQDSSSGGQGDGEANSASAGNNPDSDENAADVQTSTINPTRTGTSGIDYYA</sequence>
<keyword evidence="3" id="KW-0966">Cell projection</keyword>
<evidence type="ECO:0000313" key="4">
    <source>
        <dbReference type="Proteomes" id="UP001202831"/>
    </source>
</evidence>
<feature type="compositionally biased region" description="Basic and acidic residues" evidence="1">
    <location>
        <begin position="78"/>
        <end position="93"/>
    </location>
</feature>
<accession>A0ABT0N3Y3</accession>
<feature type="region of interest" description="Disordered" evidence="1">
    <location>
        <begin position="1"/>
        <end position="108"/>
    </location>
</feature>
<comment type="caution">
    <text evidence="3">The sequence shown here is derived from an EMBL/GenBank/DDBJ whole genome shotgun (WGS) entry which is preliminary data.</text>
</comment>
<feature type="compositionally biased region" description="Basic and acidic residues" evidence="1">
    <location>
        <begin position="39"/>
        <end position="48"/>
    </location>
</feature>
<dbReference type="Pfam" id="PF02120">
    <property type="entry name" value="Flg_hook"/>
    <property type="match status" value="1"/>
</dbReference>
<keyword evidence="4" id="KW-1185">Reference proteome</keyword>
<dbReference type="PANTHER" id="PTHR37533">
    <property type="entry name" value="FLAGELLAR HOOK-LENGTH CONTROL PROTEIN"/>
    <property type="match status" value="1"/>
</dbReference>
<dbReference type="Gene3D" id="3.30.750.140">
    <property type="match status" value="1"/>
</dbReference>
<feature type="compositionally biased region" description="Polar residues" evidence="1">
    <location>
        <begin position="531"/>
        <end position="545"/>
    </location>
</feature>
<feature type="domain" description="Flagellar hook-length control protein-like C-terminal" evidence="2">
    <location>
        <begin position="425"/>
        <end position="506"/>
    </location>
</feature>
<dbReference type="Proteomes" id="UP001202831">
    <property type="component" value="Unassembled WGS sequence"/>
</dbReference>
<reference evidence="3 4" key="1">
    <citation type="submission" date="2022-01" db="EMBL/GenBank/DDBJ databases">
        <title>Whole genome-based taxonomy of the Shewanellaceae.</title>
        <authorList>
            <person name="Martin-Rodriguez A.J."/>
        </authorList>
    </citation>
    <scope>NUCLEOTIDE SEQUENCE [LARGE SCALE GENOMIC DNA]</scope>
    <source>
        <strain evidence="3 4">DSM 21332</strain>
    </source>
</reference>
<organism evidence="3 4">
    <name type="scientific">Shewanella corallii</name>
    <dbReference type="NCBI Taxonomy" id="560080"/>
    <lineage>
        <taxon>Bacteria</taxon>
        <taxon>Pseudomonadati</taxon>
        <taxon>Pseudomonadota</taxon>
        <taxon>Gammaproteobacteria</taxon>
        <taxon>Alteromonadales</taxon>
        <taxon>Shewanellaceae</taxon>
        <taxon>Shewanella</taxon>
    </lineage>
</organism>
<evidence type="ECO:0000259" key="2">
    <source>
        <dbReference type="Pfam" id="PF02120"/>
    </source>
</evidence>
<dbReference type="InterPro" id="IPR021136">
    <property type="entry name" value="Flagellar_hook_control-like_C"/>
</dbReference>
<dbReference type="PANTHER" id="PTHR37533:SF2">
    <property type="entry name" value="FLAGELLAR HOOK-LENGTH CONTROL PROTEIN"/>
    <property type="match status" value="1"/>
</dbReference>
<keyword evidence="3" id="KW-0969">Cilium</keyword>
<proteinExistence type="predicted"/>
<name>A0ABT0N3Y3_9GAMM</name>